<dbReference type="PANTHER" id="PTHR24093">
    <property type="entry name" value="CATION TRANSPORTING ATPASE"/>
    <property type="match status" value="1"/>
</dbReference>
<keyword evidence="2" id="KW-0460">Magnesium</keyword>
<dbReference type="Pfam" id="PF00689">
    <property type="entry name" value="Cation_ATPase_C"/>
    <property type="match status" value="1"/>
</dbReference>
<evidence type="ECO:0000259" key="4">
    <source>
        <dbReference type="Pfam" id="PF00689"/>
    </source>
</evidence>
<feature type="transmembrane region" description="Helical" evidence="3">
    <location>
        <begin position="703"/>
        <end position="722"/>
    </location>
</feature>
<evidence type="ECO:0000313" key="5">
    <source>
        <dbReference type="EMBL" id="GAA3611328.1"/>
    </source>
</evidence>
<sequence length="741" mass="77275">MFNSGSWQNVLLPFWLTGNSARGSPKWPQTPLLSAIFLTGVLAAWAGDLCAALAIVAVAAMGILHIWVLEKRIAAALTALGLPPVVHTPLIQAIGRFRSMALLVALAGAVAVLVAAQVLGLDASAARTTSAALLVVAVPWELPSVVAAALATGAVRMAGHQAIVRRAAAVEMLGATTVVITRRSGLLTQDRLGVTAVVAGGHSYEVTGPAGREGEIRREGVRMTPGRDLALDECLRAGIACNDARVLNGEGPWLLTGGPEERALLISARKLGLEQVPDRVATLPFTPERRFMATLHRPGAGELATAYAKGAVERILYLCDTELCPDGSVRVLDREAILTAAQTMTRRGLRVLAFAYAPERRQADGLTERSLRPMIFLGLQAMYAPVLPDALDAVRGCEEAGVQVKIITGADVTTARLSAAWVGLEGATAIGAQFAAHDPAGAPEAGLATVFARMLPAEEQRLVQALRRRKQVVTVVDGNAGGGARRQADTGIGTRITDQAADVIVPGGTFATAVSGIAEGRAALDNAARSTASSLAPRALALVLVVAMMGDVTAPMTPLNLLWLNLVTVMILMIALSFVLRTPESARTPARGAIRRPLVAARLVEALIVAALLACGACALFAWARAGGESLAEARTATTVATSFVVLAHTSVSLLFARPQRRRAAARDHRAMISLFALVALQPALVYVPALNDLFATVPLSGAIWPAILAEVAITWGLLMLVTTVPRGRAGKAAGGVIRGG</sequence>
<dbReference type="InterPro" id="IPR036412">
    <property type="entry name" value="HAD-like_sf"/>
</dbReference>
<evidence type="ECO:0000313" key="6">
    <source>
        <dbReference type="Proteomes" id="UP001500630"/>
    </source>
</evidence>
<dbReference type="InterPro" id="IPR023298">
    <property type="entry name" value="ATPase_P-typ_TM_dom_sf"/>
</dbReference>
<dbReference type="RefSeq" id="WP_345575943.1">
    <property type="nucleotide sequence ID" value="NZ_BAABDQ010000047.1"/>
</dbReference>
<feature type="transmembrane region" description="Helical" evidence="3">
    <location>
        <begin position="562"/>
        <end position="582"/>
    </location>
</feature>
<organism evidence="5 6">
    <name type="scientific">Nonomuraea rosea</name>
    <dbReference type="NCBI Taxonomy" id="638574"/>
    <lineage>
        <taxon>Bacteria</taxon>
        <taxon>Bacillati</taxon>
        <taxon>Actinomycetota</taxon>
        <taxon>Actinomycetes</taxon>
        <taxon>Streptosporangiales</taxon>
        <taxon>Streptosporangiaceae</taxon>
        <taxon>Nonomuraea</taxon>
    </lineage>
</organism>
<dbReference type="SUPFAM" id="SSF81660">
    <property type="entry name" value="Metal cation-transporting ATPase, ATP-binding domain N"/>
    <property type="match status" value="1"/>
</dbReference>
<dbReference type="Gene3D" id="1.20.1110.10">
    <property type="entry name" value="Calcium-transporting ATPase, transmembrane domain"/>
    <property type="match status" value="2"/>
</dbReference>
<feature type="transmembrane region" description="Helical" evidence="3">
    <location>
        <begin position="636"/>
        <end position="657"/>
    </location>
</feature>
<feature type="transmembrane region" description="Helical" evidence="3">
    <location>
        <begin position="131"/>
        <end position="155"/>
    </location>
</feature>
<keyword evidence="6" id="KW-1185">Reference proteome</keyword>
<dbReference type="SUPFAM" id="SSF56784">
    <property type="entry name" value="HAD-like"/>
    <property type="match status" value="1"/>
</dbReference>
<evidence type="ECO:0000256" key="2">
    <source>
        <dbReference type="ARBA" id="ARBA00022842"/>
    </source>
</evidence>
<dbReference type="InterPro" id="IPR006068">
    <property type="entry name" value="ATPase_P-typ_cation-transptr_C"/>
</dbReference>
<protein>
    <submittedName>
        <fullName evidence="5">Cation-transporting P-type ATPase</fullName>
    </submittedName>
</protein>
<feature type="domain" description="Cation-transporting P-type ATPase C-terminal" evidence="4">
    <location>
        <begin position="554"/>
        <end position="719"/>
    </location>
</feature>
<dbReference type="InterPro" id="IPR023299">
    <property type="entry name" value="ATPase_P-typ_cyto_dom_N"/>
</dbReference>
<gene>
    <name evidence="5" type="ORF">GCM10022419_115430</name>
</gene>
<feature type="transmembrane region" description="Helical" evidence="3">
    <location>
        <begin position="603"/>
        <end position="624"/>
    </location>
</feature>
<dbReference type="PANTHER" id="PTHR24093:SF506">
    <property type="entry name" value="CATION-TRANSPORTING ATPASE PMA1"/>
    <property type="match status" value="1"/>
</dbReference>
<evidence type="ECO:0000256" key="3">
    <source>
        <dbReference type="SAM" id="Phobius"/>
    </source>
</evidence>
<dbReference type="Proteomes" id="UP001500630">
    <property type="component" value="Unassembled WGS sequence"/>
</dbReference>
<dbReference type="SUPFAM" id="SSF81665">
    <property type="entry name" value="Calcium ATPase, transmembrane domain M"/>
    <property type="match status" value="1"/>
</dbReference>
<keyword evidence="1" id="KW-0479">Metal-binding</keyword>
<feature type="transmembrane region" description="Helical" evidence="3">
    <location>
        <begin position="33"/>
        <end position="64"/>
    </location>
</feature>
<dbReference type="EMBL" id="BAABDQ010000047">
    <property type="protein sequence ID" value="GAA3611328.1"/>
    <property type="molecule type" value="Genomic_DNA"/>
</dbReference>
<accession>A0ABP6ZIZ9</accession>
<dbReference type="Pfam" id="PF13246">
    <property type="entry name" value="Cation_ATPase"/>
    <property type="match status" value="1"/>
</dbReference>
<reference evidence="6" key="1">
    <citation type="journal article" date="2019" name="Int. J. Syst. Evol. Microbiol.">
        <title>The Global Catalogue of Microorganisms (GCM) 10K type strain sequencing project: providing services to taxonomists for standard genome sequencing and annotation.</title>
        <authorList>
            <consortium name="The Broad Institute Genomics Platform"/>
            <consortium name="The Broad Institute Genome Sequencing Center for Infectious Disease"/>
            <person name="Wu L."/>
            <person name="Ma J."/>
        </authorList>
    </citation>
    <scope>NUCLEOTIDE SEQUENCE [LARGE SCALE GENOMIC DNA]</scope>
    <source>
        <strain evidence="6">JCM 17326</strain>
    </source>
</reference>
<keyword evidence="3" id="KW-0812">Transmembrane</keyword>
<feature type="transmembrane region" description="Helical" evidence="3">
    <location>
        <begin position="100"/>
        <end position="119"/>
    </location>
</feature>
<evidence type="ECO:0000256" key="1">
    <source>
        <dbReference type="ARBA" id="ARBA00022723"/>
    </source>
</evidence>
<feature type="transmembrane region" description="Helical" evidence="3">
    <location>
        <begin position="669"/>
        <end position="691"/>
    </location>
</feature>
<proteinExistence type="predicted"/>
<dbReference type="Gene3D" id="3.40.1110.10">
    <property type="entry name" value="Calcium-transporting ATPase, cytoplasmic domain N"/>
    <property type="match status" value="1"/>
</dbReference>
<keyword evidence="3" id="KW-1133">Transmembrane helix</keyword>
<keyword evidence="3" id="KW-0472">Membrane</keyword>
<comment type="caution">
    <text evidence="5">The sequence shown here is derived from an EMBL/GenBank/DDBJ whole genome shotgun (WGS) entry which is preliminary data.</text>
</comment>
<name>A0ABP6ZIZ9_9ACTN</name>